<accession>A0A518CU85</accession>
<dbReference type="Gene3D" id="3.40.50.880">
    <property type="match status" value="1"/>
</dbReference>
<dbReference type="PANTHER" id="PTHR40469">
    <property type="entry name" value="SECRETED GLYCOSYL HYDROLASE"/>
    <property type="match status" value="1"/>
</dbReference>
<evidence type="ECO:0000313" key="4">
    <source>
        <dbReference type="Proteomes" id="UP000317178"/>
    </source>
</evidence>
<dbReference type="SUPFAM" id="SSF52317">
    <property type="entry name" value="Class I glutamine amidotransferase-like"/>
    <property type="match status" value="1"/>
</dbReference>
<keyword evidence="4" id="KW-1185">Reference proteome</keyword>
<dbReference type="AlphaFoldDB" id="A0A518CU85"/>
<dbReference type="PANTHER" id="PTHR40469:SF2">
    <property type="entry name" value="GALACTOSE-BINDING DOMAIN-LIKE SUPERFAMILY PROTEIN"/>
    <property type="match status" value="1"/>
</dbReference>
<organism evidence="3 4">
    <name type="scientific">Polystyrenella longa</name>
    <dbReference type="NCBI Taxonomy" id="2528007"/>
    <lineage>
        <taxon>Bacteria</taxon>
        <taxon>Pseudomonadati</taxon>
        <taxon>Planctomycetota</taxon>
        <taxon>Planctomycetia</taxon>
        <taxon>Planctomycetales</taxon>
        <taxon>Planctomycetaceae</taxon>
        <taxon>Polystyrenella</taxon>
    </lineage>
</organism>
<dbReference type="Proteomes" id="UP000317178">
    <property type="component" value="Chromosome"/>
</dbReference>
<protein>
    <submittedName>
        <fullName evidence="3">Trehalose utilization</fullName>
    </submittedName>
</protein>
<dbReference type="RefSeq" id="WP_197440386.1">
    <property type="nucleotide sequence ID" value="NZ_CP036281.1"/>
</dbReference>
<proteinExistence type="predicted"/>
<dbReference type="InterPro" id="IPR029010">
    <property type="entry name" value="ThuA-like"/>
</dbReference>
<feature type="domain" description="ThuA-like" evidence="2">
    <location>
        <begin position="43"/>
        <end position="244"/>
    </location>
</feature>
<gene>
    <name evidence="3" type="ORF">Pla110_45370</name>
</gene>
<dbReference type="InterPro" id="IPR029062">
    <property type="entry name" value="Class_I_gatase-like"/>
</dbReference>
<dbReference type="Pfam" id="PF06283">
    <property type="entry name" value="ThuA"/>
    <property type="match status" value="1"/>
</dbReference>
<feature type="chain" id="PRO_5022230528" evidence="1">
    <location>
        <begin position="25"/>
        <end position="271"/>
    </location>
</feature>
<feature type="signal peptide" evidence="1">
    <location>
        <begin position="1"/>
        <end position="24"/>
    </location>
</feature>
<dbReference type="EMBL" id="CP036281">
    <property type="protein sequence ID" value="QDU82775.1"/>
    <property type="molecule type" value="Genomic_DNA"/>
</dbReference>
<evidence type="ECO:0000313" key="3">
    <source>
        <dbReference type="EMBL" id="QDU82775.1"/>
    </source>
</evidence>
<keyword evidence="1" id="KW-0732">Signal</keyword>
<name>A0A518CU85_9PLAN</name>
<sequence length="271" mass="30357" precursor="true">MKRSLFYGTLPVLFVLTLSLFAEAAPKAKVLFVGKQPDHPFATHMYLHTSEMLAKCLKLNGEIETVISDGWPKEASQLEGIDTIVVYSTPAAEFLFDSPFRDQVIEQLDKGVGLVTIHWASSIYEKNLDRLGPVWTSYLGGTWISNVGQHTGKSHLTQLAPDHPISHGWDEYEIYDEYYLNPSITDAATPVLEITANDNPVVVGWAFEREQNDGRSYGTTLGHFYENFQDDAFRKMIVNAILWTAHVDVPKEGAKVDLSEADLALPEKPEE</sequence>
<evidence type="ECO:0000256" key="1">
    <source>
        <dbReference type="SAM" id="SignalP"/>
    </source>
</evidence>
<evidence type="ECO:0000259" key="2">
    <source>
        <dbReference type="Pfam" id="PF06283"/>
    </source>
</evidence>
<reference evidence="3 4" key="1">
    <citation type="submission" date="2019-02" db="EMBL/GenBank/DDBJ databases">
        <title>Deep-cultivation of Planctomycetes and their phenomic and genomic characterization uncovers novel biology.</title>
        <authorList>
            <person name="Wiegand S."/>
            <person name="Jogler M."/>
            <person name="Boedeker C."/>
            <person name="Pinto D."/>
            <person name="Vollmers J."/>
            <person name="Rivas-Marin E."/>
            <person name="Kohn T."/>
            <person name="Peeters S.H."/>
            <person name="Heuer A."/>
            <person name="Rast P."/>
            <person name="Oberbeckmann S."/>
            <person name="Bunk B."/>
            <person name="Jeske O."/>
            <person name="Meyerdierks A."/>
            <person name="Storesund J.E."/>
            <person name="Kallscheuer N."/>
            <person name="Luecker S."/>
            <person name="Lage O.M."/>
            <person name="Pohl T."/>
            <person name="Merkel B.J."/>
            <person name="Hornburger P."/>
            <person name="Mueller R.-W."/>
            <person name="Bruemmer F."/>
            <person name="Labrenz M."/>
            <person name="Spormann A.M."/>
            <person name="Op den Camp H."/>
            <person name="Overmann J."/>
            <person name="Amann R."/>
            <person name="Jetten M.S.M."/>
            <person name="Mascher T."/>
            <person name="Medema M.H."/>
            <person name="Devos D.P."/>
            <person name="Kaster A.-K."/>
            <person name="Ovreas L."/>
            <person name="Rohde M."/>
            <person name="Galperin M.Y."/>
            <person name="Jogler C."/>
        </authorList>
    </citation>
    <scope>NUCLEOTIDE SEQUENCE [LARGE SCALE GENOMIC DNA]</scope>
    <source>
        <strain evidence="3 4">Pla110</strain>
    </source>
</reference>
<dbReference type="KEGG" id="plon:Pla110_45370"/>